<dbReference type="PANTHER" id="PTHR23500">
    <property type="entry name" value="SOLUTE CARRIER FAMILY 2, FACILITATED GLUCOSE TRANSPORTER"/>
    <property type="match status" value="1"/>
</dbReference>
<feature type="transmembrane region" description="Helical" evidence="11">
    <location>
        <begin position="280"/>
        <end position="298"/>
    </location>
</feature>
<evidence type="ECO:0000256" key="3">
    <source>
        <dbReference type="ARBA" id="ARBA00022448"/>
    </source>
</evidence>
<dbReference type="InterPro" id="IPR044778">
    <property type="entry name" value="MFS_STP/MST-like_plant"/>
</dbReference>
<keyword evidence="3 9" id="KW-0813">Transport</keyword>
<evidence type="ECO:0000256" key="5">
    <source>
        <dbReference type="ARBA" id="ARBA00022692"/>
    </source>
</evidence>
<dbReference type="InterPro" id="IPR045262">
    <property type="entry name" value="STP/PLT_plant"/>
</dbReference>
<evidence type="ECO:0000259" key="12">
    <source>
        <dbReference type="PROSITE" id="PS50850"/>
    </source>
</evidence>
<dbReference type="CDD" id="cd17361">
    <property type="entry name" value="MFS_STP"/>
    <property type="match status" value="1"/>
</dbReference>
<evidence type="ECO:0000313" key="14">
    <source>
        <dbReference type="Proteomes" id="UP000636709"/>
    </source>
</evidence>
<dbReference type="FunFam" id="1.20.1250.20:FF:000002">
    <property type="entry name" value="Sugar transport protein 13"/>
    <property type="match status" value="1"/>
</dbReference>
<keyword evidence="6" id="KW-0769">Symport</keyword>
<dbReference type="InterPro" id="IPR005829">
    <property type="entry name" value="Sugar_transporter_CS"/>
</dbReference>
<evidence type="ECO:0000313" key="13">
    <source>
        <dbReference type="EMBL" id="KAF8695084.1"/>
    </source>
</evidence>
<dbReference type="InterPro" id="IPR036259">
    <property type="entry name" value="MFS_trans_sf"/>
</dbReference>
<comment type="similarity">
    <text evidence="2 9">Belongs to the major facilitator superfamily. Sugar transporter (TC 2.A.1.1) family.</text>
</comment>
<evidence type="ECO:0000256" key="6">
    <source>
        <dbReference type="ARBA" id="ARBA00022847"/>
    </source>
</evidence>
<dbReference type="PROSITE" id="PS00217">
    <property type="entry name" value="SUGAR_TRANSPORT_2"/>
    <property type="match status" value="1"/>
</dbReference>
<evidence type="ECO:0000256" key="10">
    <source>
        <dbReference type="SAM" id="MobiDB-lite"/>
    </source>
</evidence>
<evidence type="ECO:0000256" key="7">
    <source>
        <dbReference type="ARBA" id="ARBA00022989"/>
    </source>
</evidence>
<feature type="transmembrane region" description="Helical" evidence="11">
    <location>
        <begin position="430"/>
        <end position="454"/>
    </location>
</feature>
<feature type="transmembrane region" description="Helical" evidence="11">
    <location>
        <begin position="247"/>
        <end position="268"/>
    </location>
</feature>
<evidence type="ECO:0000256" key="2">
    <source>
        <dbReference type="ARBA" id="ARBA00010992"/>
    </source>
</evidence>
<dbReference type="PROSITE" id="PS50850">
    <property type="entry name" value="MFS"/>
    <property type="match status" value="1"/>
</dbReference>
<dbReference type="PROSITE" id="PS00216">
    <property type="entry name" value="SUGAR_TRANSPORT_1"/>
    <property type="match status" value="1"/>
</dbReference>
<feature type="region of interest" description="Disordered" evidence="10">
    <location>
        <begin position="22"/>
        <end position="71"/>
    </location>
</feature>
<dbReference type="GO" id="GO:0015145">
    <property type="term" value="F:monosaccharide transmembrane transporter activity"/>
    <property type="evidence" value="ECO:0007669"/>
    <property type="project" value="InterPro"/>
</dbReference>
<comment type="caution">
    <text evidence="13">The sequence shown here is derived from an EMBL/GenBank/DDBJ whole genome shotgun (WGS) entry which is preliminary data.</text>
</comment>
<keyword evidence="5 11" id="KW-0812">Transmembrane</keyword>
<dbReference type="InterPro" id="IPR003663">
    <property type="entry name" value="Sugar/inositol_transpt"/>
</dbReference>
<feature type="transmembrane region" description="Helical" evidence="11">
    <location>
        <begin position="310"/>
        <end position="332"/>
    </location>
</feature>
<dbReference type="GO" id="GO:0016020">
    <property type="term" value="C:membrane"/>
    <property type="evidence" value="ECO:0007669"/>
    <property type="project" value="UniProtKB-SubCell"/>
</dbReference>
<evidence type="ECO:0000256" key="11">
    <source>
        <dbReference type="SAM" id="Phobius"/>
    </source>
</evidence>
<dbReference type="InterPro" id="IPR020846">
    <property type="entry name" value="MFS_dom"/>
</dbReference>
<comment type="subcellular location">
    <subcellularLocation>
        <location evidence="1">Membrane</location>
        <topology evidence="1">Multi-pass membrane protein</topology>
    </subcellularLocation>
</comment>
<keyword evidence="8 11" id="KW-0472">Membrane</keyword>
<feature type="domain" description="Major facilitator superfamily (MFS) profile" evidence="12">
    <location>
        <begin position="133"/>
        <end position="589"/>
    </location>
</feature>
<protein>
    <recommendedName>
        <fullName evidence="12">Major facilitator superfamily (MFS) profile domain-containing protein</fullName>
    </recommendedName>
</protein>
<keyword evidence="7 11" id="KW-1133">Transmembrane helix</keyword>
<proteinExistence type="inferred from homology"/>
<reference evidence="13" key="1">
    <citation type="submission" date="2020-07" db="EMBL/GenBank/DDBJ databases">
        <title>Genome sequence and genetic diversity analysis of an under-domesticated orphan crop, white fonio (Digitaria exilis).</title>
        <authorList>
            <person name="Bennetzen J.L."/>
            <person name="Chen S."/>
            <person name="Ma X."/>
            <person name="Wang X."/>
            <person name="Yssel A.E.J."/>
            <person name="Chaluvadi S.R."/>
            <person name="Johnson M."/>
            <person name="Gangashetty P."/>
            <person name="Hamidou F."/>
            <person name="Sanogo M.D."/>
            <person name="Zwaenepoel A."/>
            <person name="Wallace J."/>
            <person name="Van De Peer Y."/>
            <person name="Van Deynze A."/>
        </authorList>
    </citation>
    <scope>NUCLEOTIDE SEQUENCE</scope>
    <source>
        <tissue evidence="13">Leaves</tissue>
    </source>
</reference>
<dbReference type="AlphaFoldDB" id="A0A835BE92"/>
<evidence type="ECO:0000256" key="4">
    <source>
        <dbReference type="ARBA" id="ARBA00022597"/>
    </source>
</evidence>
<dbReference type="PRINTS" id="PR00171">
    <property type="entry name" value="SUGRTRNSPORT"/>
</dbReference>
<dbReference type="Gene3D" id="1.20.1250.20">
    <property type="entry name" value="MFS general substrate transporter like domains"/>
    <property type="match status" value="1"/>
</dbReference>
<feature type="transmembrane region" description="Helical" evidence="11">
    <location>
        <begin position="223"/>
        <end position="241"/>
    </location>
</feature>
<dbReference type="GO" id="GO:0015293">
    <property type="term" value="F:symporter activity"/>
    <property type="evidence" value="ECO:0007669"/>
    <property type="project" value="UniProtKB-KW"/>
</dbReference>
<feature type="compositionally biased region" description="Polar residues" evidence="10">
    <location>
        <begin position="33"/>
        <end position="66"/>
    </location>
</feature>
<evidence type="ECO:0000256" key="1">
    <source>
        <dbReference type="ARBA" id="ARBA00004141"/>
    </source>
</evidence>
<feature type="transmembrane region" description="Helical" evidence="11">
    <location>
        <begin position="564"/>
        <end position="585"/>
    </location>
</feature>
<dbReference type="InterPro" id="IPR005828">
    <property type="entry name" value="MFS_sugar_transport-like"/>
</dbReference>
<dbReference type="SUPFAM" id="SSF103473">
    <property type="entry name" value="MFS general substrate transporter"/>
    <property type="match status" value="1"/>
</dbReference>
<dbReference type="Proteomes" id="UP000636709">
    <property type="component" value="Unassembled WGS sequence"/>
</dbReference>
<organism evidence="13 14">
    <name type="scientific">Digitaria exilis</name>
    <dbReference type="NCBI Taxonomy" id="1010633"/>
    <lineage>
        <taxon>Eukaryota</taxon>
        <taxon>Viridiplantae</taxon>
        <taxon>Streptophyta</taxon>
        <taxon>Embryophyta</taxon>
        <taxon>Tracheophyta</taxon>
        <taxon>Spermatophyta</taxon>
        <taxon>Magnoliopsida</taxon>
        <taxon>Liliopsida</taxon>
        <taxon>Poales</taxon>
        <taxon>Poaceae</taxon>
        <taxon>PACMAD clade</taxon>
        <taxon>Panicoideae</taxon>
        <taxon>Panicodae</taxon>
        <taxon>Paniceae</taxon>
        <taxon>Anthephorinae</taxon>
        <taxon>Digitaria</taxon>
    </lineage>
</organism>
<feature type="transmembrane region" description="Helical" evidence="11">
    <location>
        <begin position="191"/>
        <end position="211"/>
    </location>
</feature>
<keyword evidence="14" id="KW-1185">Reference proteome</keyword>
<name>A0A835BE92_9POAL</name>
<dbReference type="OrthoDB" id="4044674at2759"/>
<gene>
    <name evidence="13" type="ORF">HU200_037693</name>
</gene>
<dbReference type="NCBIfam" id="TIGR00879">
    <property type="entry name" value="SP"/>
    <property type="match status" value="1"/>
</dbReference>
<evidence type="ECO:0000256" key="9">
    <source>
        <dbReference type="RuleBase" id="RU003346"/>
    </source>
</evidence>
<sequence length="634" mass="68081">MCTRVCDTANTVERKHKHVVGIGVRSKSEQDLQLRSQANKSTHGVPSPNHNTNADQPTTQALQQASPDHKQTNRRIVFPSSSIVHHLLRWFRRSVHRRAAATSNVAMAGGGVVAPSGRRQDYPGGLTPFVLMACLVASSGGLIFGYDIGISGGVTSMDPFLRGFFPSVYQKQLQAEAGGGGSQYCKFDSQLLTLFTSSLYVAALASSLMAASVTRAFGRKWSMFAGGITFLVGCVFNGAAVNVAMLILGRVLLGVGVGFANQSVPVYLSEMAPARMRGMLNNGFQLMITLGVFFANLINYGTDRIAGGWGWRLSLGLAAVPAAIITIGSLFLPDTPNSLLERGRPEEARRMLRRVRGVDDADVSAEYDDLVAAGEASRAVSHPWRDILRRKHRPQLVMAVAIPLFQQLTGINVIMFYAPVLFKTLGFGGGASLMSAVITGLVNLVSTLVSVFTVDRVGRRALLLEGGAQMLAGQLAVGALIGTKFGWSGVATIPTGYAVAVVVVMCAYVAGFAWSWGPLAWLVPSEVMPLEIRPAGQSITVAVNMLMTFAVAQAFLPLLCRLKFVLFFAFAAFVVVMTLFVAFFLPETKGVPIEDMAAVWKAHWYWKRFVDDDGEGADGRGGDIEMGFAGDAKN</sequence>
<feature type="transmembrane region" description="Helical" evidence="11">
    <location>
        <begin position="396"/>
        <end position="418"/>
    </location>
</feature>
<accession>A0A835BE92</accession>
<keyword evidence="4" id="KW-0762">Sugar transport</keyword>
<evidence type="ECO:0000256" key="8">
    <source>
        <dbReference type="ARBA" id="ARBA00023136"/>
    </source>
</evidence>
<dbReference type="Pfam" id="PF00083">
    <property type="entry name" value="Sugar_tr"/>
    <property type="match status" value="1"/>
</dbReference>
<dbReference type="PANTHER" id="PTHR23500:SF160">
    <property type="entry name" value="OS09G0297300 PROTEIN"/>
    <property type="match status" value="1"/>
</dbReference>
<feature type="transmembrane region" description="Helical" evidence="11">
    <location>
        <begin position="497"/>
        <end position="523"/>
    </location>
</feature>
<feature type="transmembrane region" description="Helical" evidence="11">
    <location>
        <begin position="535"/>
        <end position="558"/>
    </location>
</feature>
<dbReference type="EMBL" id="JACEFO010001899">
    <property type="protein sequence ID" value="KAF8695084.1"/>
    <property type="molecule type" value="Genomic_DNA"/>
</dbReference>
<feature type="transmembrane region" description="Helical" evidence="11">
    <location>
        <begin position="126"/>
        <end position="146"/>
    </location>
</feature>